<dbReference type="RefSeq" id="WP_139580569.1">
    <property type="nucleotide sequence ID" value="NZ_VDMA02000038.1"/>
</dbReference>
<dbReference type="Gene3D" id="3.40.630.30">
    <property type="match status" value="1"/>
</dbReference>
<evidence type="ECO:0000259" key="2">
    <source>
        <dbReference type="PROSITE" id="PS51186"/>
    </source>
</evidence>
<dbReference type="AlphaFoldDB" id="A0A5N6B2K3"/>
<evidence type="ECO:0000313" key="4">
    <source>
        <dbReference type="Proteomes" id="UP000313066"/>
    </source>
</evidence>
<feature type="domain" description="N-acetyltransferase" evidence="2">
    <location>
        <begin position="12"/>
        <end position="180"/>
    </location>
</feature>
<proteinExistence type="predicted"/>
<keyword evidence="3" id="KW-0808">Transferase</keyword>
<sequence>MSSPSKKRRPRYAASPGTSPGTLLLREVPAHAGAPGARIIGPALEHVLREAPAARCRLYVLTDLGRPAGAAPLAAALLETGAPRHVPEWALLHALTVAVPHRGRGLGRRLLDDLLMELRADGVRAVWFLPGAGDDDLRALLESAGFRDDTDRGLSRENERTYGYDEPEIRPWAAWLSREL</sequence>
<evidence type="ECO:0000256" key="1">
    <source>
        <dbReference type="SAM" id="MobiDB-lite"/>
    </source>
</evidence>
<accession>A0A5N6B2K3</accession>
<feature type="region of interest" description="Disordered" evidence="1">
    <location>
        <begin position="1"/>
        <end position="23"/>
    </location>
</feature>
<reference evidence="3 4" key="1">
    <citation type="submission" date="2019-10" db="EMBL/GenBank/DDBJ databases">
        <title>Nonomuraea sp. nov., isolated from Phyllanthus amarus.</title>
        <authorList>
            <person name="Klykleung N."/>
            <person name="Tanasupawat S."/>
        </authorList>
    </citation>
    <scope>NUCLEOTIDE SEQUENCE [LARGE SCALE GENOMIC DNA]</scope>
    <source>
        <strain evidence="3 4">CR1-09</strain>
    </source>
</reference>
<name>A0A5N6B2K3_9ACTN</name>
<dbReference type="EMBL" id="VDMA02000038">
    <property type="protein sequence ID" value="KAB8174532.1"/>
    <property type="molecule type" value="Genomic_DNA"/>
</dbReference>
<protein>
    <submittedName>
        <fullName evidence="3">GNAT family N-acetyltransferase</fullName>
    </submittedName>
</protein>
<feature type="compositionally biased region" description="Basic residues" evidence="1">
    <location>
        <begin position="1"/>
        <end position="11"/>
    </location>
</feature>
<dbReference type="SUPFAM" id="SSF55729">
    <property type="entry name" value="Acyl-CoA N-acyltransferases (Nat)"/>
    <property type="match status" value="1"/>
</dbReference>
<comment type="caution">
    <text evidence="3">The sequence shown here is derived from an EMBL/GenBank/DDBJ whole genome shotgun (WGS) entry which is preliminary data.</text>
</comment>
<dbReference type="Pfam" id="PF00583">
    <property type="entry name" value="Acetyltransf_1"/>
    <property type="match status" value="1"/>
</dbReference>
<gene>
    <name evidence="3" type="ORF">FH610_040625</name>
</gene>
<keyword evidence="4" id="KW-1185">Reference proteome</keyword>
<dbReference type="PROSITE" id="PS51186">
    <property type="entry name" value="GNAT"/>
    <property type="match status" value="1"/>
</dbReference>
<dbReference type="InterPro" id="IPR016181">
    <property type="entry name" value="Acyl_CoA_acyltransferase"/>
</dbReference>
<evidence type="ECO:0000313" key="3">
    <source>
        <dbReference type="EMBL" id="KAB8174532.1"/>
    </source>
</evidence>
<dbReference type="GO" id="GO:0016747">
    <property type="term" value="F:acyltransferase activity, transferring groups other than amino-acyl groups"/>
    <property type="evidence" value="ECO:0007669"/>
    <property type="project" value="InterPro"/>
</dbReference>
<organism evidence="3 4">
    <name type="scientific">Microbispora catharanthi</name>
    <dbReference type="NCBI Taxonomy" id="1712871"/>
    <lineage>
        <taxon>Bacteria</taxon>
        <taxon>Bacillati</taxon>
        <taxon>Actinomycetota</taxon>
        <taxon>Actinomycetes</taxon>
        <taxon>Streptosporangiales</taxon>
        <taxon>Streptosporangiaceae</taxon>
        <taxon>Microbispora</taxon>
    </lineage>
</organism>
<dbReference type="InterPro" id="IPR000182">
    <property type="entry name" value="GNAT_dom"/>
</dbReference>
<dbReference type="Proteomes" id="UP000313066">
    <property type="component" value="Unassembled WGS sequence"/>
</dbReference>